<name>A0A8K0UVF2_9AGAR</name>
<keyword evidence="6 10" id="KW-0560">Oxidoreductase</keyword>
<keyword evidence="5 9" id="KW-0479">Metal-binding</keyword>
<evidence type="ECO:0000256" key="2">
    <source>
        <dbReference type="ARBA" id="ARBA00005179"/>
    </source>
</evidence>
<evidence type="ECO:0000256" key="4">
    <source>
        <dbReference type="ARBA" id="ARBA00022617"/>
    </source>
</evidence>
<sequence>MSYFLFLFLAFVLWRRWKVNTSNPGKLPLPPGPKPLPIIGNIRDIPLGVPQWELYEAMALKYGDIIHLNVLGQSIVVLSSLEAINDLLEKRSAIYSSRPRSTMMHELMGMGWSLAIMEYGEEWRRVRKAFHQHFNANEADQYHDIHVYCAHSFLRRILRTPEDLFTHTRHLFAKSIMKVTYGIDVKEENDPFIFHAEQTIAAFNTAARPGRYLVDLMPVLKYIPSWFPGARFQKDALYAKDMSQKMVNNPFIVVKEREHSGDAEPCVVARLLDEVPDGPRREEEEDIIRKAAGIAYAGGSDTTVSALQSFFLAMTLYPSVQLKAQAQLETVIGPNRLPTPADMQDLPYIVAITKEVLRWKLVTPLAVPHTTTESDEYRGYFIPKGTIVMGNSYFILHDPAVFPDPHEFKPERFLHEDGSLNPDVLDPTAACFGFGRRICPGRAFAQDSLFSVISSVLHTFNITHAHDLDGNKIPVLPEVTDGLISYPKPFACSIKPRSAAAEAMVRSTE</sequence>
<dbReference type="Proteomes" id="UP000813824">
    <property type="component" value="Unassembled WGS sequence"/>
</dbReference>
<keyword evidence="8 10" id="KW-0503">Monooxygenase</keyword>
<feature type="chain" id="PRO_5035471694" evidence="11">
    <location>
        <begin position="22"/>
        <end position="509"/>
    </location>
</feature>
<keyword evidence="4 9" id="KW-0349">Heme</keyword>
<evidence type="ECO:0000256" key="9">
    <source>
        <dbReference type="PIRSR" id="PIRSR602401-1"/>
    </source>
</evidence>
<evidence type="ECO:0000256" key="10">
    <source>
        <dbReference type="RuleBase" id="RU000461"/>
    </source>
</evidence>
<comment type="cofactor">
    <cofactor evidence="1 9">
        <name>heme</name>
        <dbReference type="ChEBI" id="CHEBI:30413"/>
    </cofactor>
</comment>
<evidence type="ECO:0000256" key="11">
    <source>
        <dbReference type="SAM" id="SignalP"/>
    </source>
</evidence>
<dbReference type="GO" id="GO:0004497">
    <property type="term" value="F:monooxygenase activity"/>
    <property type="evidence" value="ECO:0007669"/>
    <property type="project" value="UniProtKB-KW"/>
</dbReference>
<keyword evidence="7 9" id="KW-0408">Iron</keyword>
<accession>A0A8K0UVF2</accession>
<comment type="pathway">
    <text evidence="2">Secondary metabolite biosynthesis.</text>
</comment>
<dbReference type="InterPro" id="IPR017972">
    <property type="entry name" value="Cyt_P450_CS"/>
</dbReference>
<evidence type="ECO:0000313" key="12">
    <source>
        <dbReference type="EMBL" id="KAH8104105.1"/>
    </source>
</evidence>
<dbReference type="PANTHER" id="PTHR46300">
    <property type="entry name" value="P450, PUTATIVE (EUROFUNG)-RELATED-RELATED"/>
    <property type="match status" value="1"/>
</dbReference>
<comment type="similarity">
    <text evidence="3 10">Belongs to the cytochrome P450 family.</text>
</comment>
<dbReference type="InterPro" id="IPR036396">
    <property type="entry name" value="Cyt_P450_sf"/>
</dbReference>
<dbReference type="PROSITE" id="PS00086">
    <property type="entry name" value="CYTOCHROME_P450"/>
    <property type="match status" value="1"/>
</dbReference>
<gene>
    <name evidence="12" type="ORF">BXZ70DRAFT_888420</name>
</gene>
<dbReference type="GO" id="GO:0016705">
    <property type="term" value="F:oxidoreductase activity, acting on paired donors, with incorporation or reduction of molecular oxygen"/>
    <property type="evidence" value="ECO:0007669"/>
    <property type="project" value="InterPro"/>
</dbReference>
<dbReference type="PRINTS" id="PR00463">
    <property type="entry name" value="EP450I"/>
</dbReference>
<comment type="caution">
    <text evidence="12">The sequence shown here is derived from an EMBL/GenBank/DDBJ whole genome shotgun (WGS) entry which is preliminary data.</text>
</comment>
<dbReference type="AlphaFoldDB" id="A0A8K0UVF2"/>
<feature type="signal peptide" evidence="11">
    <location>
        <begin position="1"/>
        <end position="21"/>
    </location>
</feature>
<evidence type="ECO:0000256" key="8">
    <source>
        <dbReference type="ARBA" id="ARBA00023033"/>
    </source>
</evidence>
<dbReference type="CDD" id="cd11065">
    <property type="entry name" value="CYP64-like"/>
    <property type="match status" value="1"/>
</dbReference>
<dbReference type="GO" id="GO:0005506">
    <property type="term" value="F:iron ion binding"/>
    <property type="evidence" value="ECO:0007669"/>
    <property type="project" value="InterPro"/>
</dbReference>
<dbReference type="GO" id="GO:0020037">
    <property type="term" value="F:heme binding"/>
    <property type="evidence" value="ECO:0007669"/>
    <property type="project" value="InterPro"/>
</dbReference>
<evidence type="ECO:0000256" key="5">
    <source>
        <dbReference type="ARBA" id="ARBA00022723"/>
    </source>
</evidence>
<dbReference type="InterPro" id="IPR050364">
    <property type="entry name" value="Cytochrome_P450_fung"/>
</dbReference>
<proteinExistence type="inferred from homology"/>
<evidence type="ECO:0000256" key="1">
    <source>
        <dbReference type="ARBA" id="ARBA00001971"/>
    </source>
</evidence>
<keyword evidence="11" id="KW-0732">Signal</keyword>
<evidence type="ECO:0000313" key="13">
    <source>
        <dbReference type="Proteomes" id="UP000813824"/>
    </source>
</evidence>
<protein>
    <submittedName>
        <fullName evidence="12">Cytochrome P450</fullName>
    </submittedName>
</protein>
<organism evidence="12 13">
    <name type="scientific">Cristinia sonorae</name>
    <dbReference type="NCBI Taxonomy" id="1940300"/>
    <lineage>
        <taxon>Eukaryota</taxon>
        <taxon>Fungi</taxon>
        <taxon>Dikarya</taxon>
        <taxon>Basidiomycota</taxon>
        <taxon>Agaricomycotina</taxon>
        <taxon>Agaricomycetes</taxon>
        <taxon>Agaricomycetidae</taxon>
        <taxon>Agaricales</taxon>
        <taxon>Pleurotineae</taxon>
        <taxon>Stephanosporaceae</taxon>
        <taxon>Cristinia</taxon>
    </lineage>
</organism>
<dbReference type="Gene3D" id="1.10.630.10">
    <property type="entry name" value="Cytochrome P450"/>
    <property type="match status" value="1"/>
</dbReference>
<dbReference type="OrthoDB" id="2789670at2759"/>
<keyword evidence="13" id="KW-1185">Reference proteome</keyword>
<evidence type="ECO:0000256" key="6">
    <source>
        <dbReference type="ARBA" id="ARBA00023002"/>
    </source>
</evidence>
<dbReference type="SUPFAM" id="SSF48264">
    <property type="entry name" value="Cytochrome P450"/>
    <property type="match status" value="1"/>
</dbReference>
<dbReference type="InterPro" id="IPR002401">
    <property type="entry name" value="Cyt_P450_E_grp-I"/>
</dbReference>
<feature type="binding site" description="axial binding residue" evidence="9">
    <location>
        <position position="439"/>
    </location>
    <ligand>
        <name>heme</name>
        <dbReference type="ChEBI" id="CHEBI:30413"/>
    </ligand>
    <ligandPart>
        <name>Fe</name>
        <dbReference type="ChEBI" id="CHEBI:18248"/>
    </ligandPart>
</feature>
<evidence type="ECO:0000256" key="7">
    <source>
        <dbReference type="ARBA" id="ARBA00023004"/>
    </source>
</evidence>
<reference evidence="12" key="1">
    <citation type="journal article" date="2021" name="New Phytol.">
        <title>Evolutionary innovations through gain and loss of genes in the ectomycorrhizal Boletales.</title>
        <authorList>
            <person name="Wu G."/>
            <person name="Miyauchi S."/>
            <person name="Morin E."/>
            <person name="Kuo A."/>
            <person name="Drula E."/>
            <person name="Varga T."/>
            <person name="Kohler A."/>
            <person name="Feng B."/>
            <person name="Cao Y."/>
            <person name="Lipzen A."/>
            <person name="Daum C."/>
            <person name="Hundley H."/>
            <person name="Pangilinan J."/>
            <person name="Johnson J."/>
            <person name="Barry K."/>
            <person name="LaButti K."/>
            <person name="Ng V."/>
            <person name="Ahrendt S."/>
            <person name="Min B."/>
            <person name="Choi I.G."/>
            <person name="Park H."/>
            <person name="Plett J.M."/>
            <person name="Magnuson J."/>
            <person name="Spatafora J.W."/>
            <person name="Nagy L.G."/>
            <person name="Henrissat B."/>
            <person name="Grigoriev I.V."/>
            <person name="Yang Z.L."/>
            <person name="Xu J."/>
            <person name="Martin F.M."/>
        </authorList>
    </citation>
    <scope>NUCLEOTIDE SEQUENCE</scope>
    <source>
        <strain evidence="12">KKN 215</strain>
    </source>
</reference>
<dbReference type="EMBL" id="JAEVFJ010000006">
    <property type="protein sequence ID" value="KAH8104105.1"/>
    <property type="molecule type" value="Genomic_DNA"/>
</dbReference>
<dbReference type="InterPro" id="IPR001128">
    <property type="entry name" value="Cyt_P450"/>
</dbReference>
<dbReference type="Pfam" id="PF00067">
    <property type="entry name" value="p450"/>
    <property type="match status" value="1"/>
</dbReference>
<dbReference type="PANTHER" id="PTHR46300:SF7">
    <property type="entry name" value="P450, PUTATIVE (EUROFUNG)-RELATED"/>
    <property type="match status" value="1"/>
</dbReference>
<evidence type="ECO:0000256" key="3">
    <source>
        <dbReference type="ARBA" id="ARBA00010617"/>
    </source>
</evidence>